<evidence type="ECO:0000313" key="1">
    <source>
        <dbReference type="EMBL" id="UTC28144.1"/>
    </source>
</evidence>
<dbReference type="EMBL" id="ON529850">
    <property type="protein sequence ID" value="UTC28144.1"/>
    <property type="molecule type" value="Genomic_DNA"/>
</dbReference>
<sequence length="230" mass="26107">MPANYFLAIDYDDHSVEDRRLNAYRAVVLTLPDMIKAAEPDIRFATNDPVEDFKSAHRLVYALQLRYPARVMCSSSVNDFVVDCYGYRFDEAGYLEFDPEEPLFKGETIPFKSLSRDEQIAVAVTKSCFSEARGAAYLHQKECEVLEPFFLKADHTYREFCHRFGLDVQPIFDETHYRRERVAYGDALFTEVYGTDKKHAGMALGRKDLGHVAAEGSPSTIAGSYDGHAC</sequence>
<proteinExistence type="predicted"/>
<protein>
    <submittedName>
        <fullName evidence="1">Uncharacterized protein</fullName>
    </submittedName>
</protein>
<reference evidence="1" key="1">
    <citation type="submission" date="2022-04" db="EMBL/GenBank/DDBJ databases">
        <authorList>
            <person name="Friedrich I."/>
            <person name="Schneider D."/>
            <person name="Poehlein A."/>
            <person name="Hertel R."/>
            <person name="Daniel R."/>
        </authorList>
    </citation>
    <scope>NUCLEOTIDE SEQUENCE</scope>
</reference>
<dbReference type="Proteomes" id="UP001055634">
    <property type="component" value="Segment"/>
</dbReference>
<organism evidence="1 2">
    <name type="scientific">Brevundimonas phage vB_BpoS-Gurke</name>
    <dbReference type="NCBI Taxonomy" id="2948599"/>
    <lineage>
        <taxon>Viruses</taxon>
        <taxon>Duplodnaviria</taxon>
        <taxon>Heunggongvirae</taxon>
        <taxon>Uroviricota</taxon>
        <taxon>Caudoviricetes</taxon>
        <taxon>Jeanschmidtviridae</taxon>
        <taxon>Kikimoravirus</taxon>
        <taxon>Kikimoravirus gurke</taxon>
    </lineage>
</organism>
<name>A0A9E7SQQ7_9CAUD</name>
<gene>
    <name evidence="1" type="ORF">GURKE_01130</name>
</gene>
<keyword evidence="2" id="KW-1185">Reference proteome</keyword>
<evidence type="ECO:0000313" key="2">
    <source>
        <dbReference type="Proteomes" id="UP001055634"/>
    </source>
</evidence>
<accession>A0A9E7SQQ7</accession>